<dbReference type="InterPro" id="IPR011545">
    <property type="entry name" value="DEAD/DEAH_box_helicase_dom"/>
</dbReference>
<dbReference type="SUPFAM" id="SSF52540">
    <property type="entry name" value="P-loop containing nucleoside triphosphate hydrolases"/>
    <property type="match status" value="2"/>
</dbReference>
<dbReference type="CDD" id="cd18787">
    <property type="entry name" value="SF2_C_DEAD"/>
    <property type="match status" value="1"/>
</dbReference>
<feature type="region of interest" description="Disordered" evidence="10">
    <location>
        <begin position="672"/>
        <end position="716"/>
    </location>
</feature>
<feature type="compositionally biased region" description="Basic and acidic residues" evidence="10">
    <location>
        <begin position="706"/>
        <end position="716"/>
    </location>
</feature>
<evidence type="ECO:0000256" key="9">
    <source>
        <dbReference type="ARBA" id="ARBA00047984"/>
    </source>
</evidence>
<protein>
    <recommendedName>
        <fullName evidence="2">RNA helicase</fullName>
        <ecNumber evidence="2">3.6.4.13</ecNumber>
    </recommendedName>
</protein>
<organism evidence="13 14">
    <name type="scientific">Serendipita vermifera MAFF 305830</name>
    <dbReference type="NCBI Taxonomy" id="933852"/>
    <lineage>
        <taxon>Eukaryota</taxon>
        <taxon>Fungi</taxon>
        <taxon>Dikarya</taxon>
        <taxon>Basidiomycota</taxon>
        <taxon>Agaricomycotina</taxon>
        <taxon>Agaricomycetes</taxon>
        <taxon>Sebacinales</taxon>
        <taxon>Serendipitaceae</taxon>
        <taxon>Serendipita</taxon>
    </lineage>
</organism>
<dbReference type="SMART" id="SM00490">
    <property type="entry name" value="HELICc"/>
    <property type="match status" value="1"/>
</dbReference>
<evidence type="ECO:0000259" key="11">
    <source>
        <dbReference type="PROSITE" id="PS51192"/>
    </source>
</evidence>
<dbReference type="PROSITE" id="PS51192">
    <property type="entry name" value="HELICASE_ATP_BIND_1"/>
    <property type="match status" value="1"/>
</dbReference>
<dbReference type="GO" id="GO:0016787">
    <property type="term" value="F:hydrolase activity"/>
    <property type="evidence" value="ECO:0007669"/>
    <property type="project" value="UniProtKB-KW"/>
</dbReference>
<dbReference type="PANTHER" id="PTHR47959">
    <property type="entry name" value="ATP-DEPENDENT RNA HELICASE RHLE-RELATED"/>
    <property type="match status" value="1"/>
</dbReference>
<dbReference type="Proteomes" id="UP000054097">
    <property type="component" value="Unassembled WGS sequence"/>
</dbReference>
<dbReference type="STRING" id="933852.A0A0C3BQV8"/>
<evidence type="ECO:0000256" key="6">
    <source>
        <dbReference type="ARBA" id="ARBA00022840"/>
    </source>
</evidence>
<feature type="compositionally biased region" description="Basic residues" evidence="10">
    <location>
        <begin position="677"/>
        <end position="687"/>
    </location>
</feature>
<evidence type="ECO:0000256" key="1">
    <source>
        <dbReference type="ARBA" id="ARBA00003706"/>
    </source>
</evidence>
<dbReference type="EC" id="3.6.4.13" evidence="2"/>
<feature type="region of interest" description="Disordered" evidence="10">
    <location>
        <begin position="352"/>
        <end position="446"/>
    </location>
</feature>
<reference evidence="14" key="2">
    <citation type="submission" date="2015-01" db="EMBL/GenBank/DDBJ databases">
        <title>Evolutionary Origins and Diversification of the Mycorrhizal Mutualists.</title>
        <authorList>
            <consortium name="DOE Joint Genome Institute"/>
            <consortium name="Mycorrhizal Genomics Consortium"/>
            <person name="Kohler A."/>
            <person name="Kuo A."/>
            <person name="Nagy L.G."/>
            <person name="Floudas D."/>
            <person name="Copeland A."/>
            <person name="Barry K.W."/>
            <person name="Cichocki N."/>
            <person name="Veneault-Fourrey C."/>
            <person name="LaButti K."/>
            <person name="Lindquist E.A."/>
            <person name="Lipzen A."/>
            <person name="Lundell T."/>
            <person name="Morin E."/>
            <person name="Murat C."/>
            <person name="Riley R."/>
            <person name="Ohm R."/>
            <person name="Sun H."/>
            <person name="Tunlid A."/>
            <person name="Henrissat B."/>
            <person name="Grigoriev I.V."/>
            <person name="Hibbett D.S."/>
            <person name="Martin F."/>
        </authorList>
    </citation>
    <scope>NUCLEOTIDE SEQUENCE [LARGE SCALE GENOMIC DNA]</scope>
    <source>
        <strain evidence="14">MAFF 305830</strain>
    </source>
</reference>
<evidence type="ECO:0000256" key="10">
    <source>
        <dbReference type="SAM" id="MobiDB-lite"/>
    </source>
</evidence>
<dbReference type="OrthoDB" id="1191041at2759"/>
<feature type="compositionally biased region" description="Gly residues" evidence="10">
    <location>
        <begin position="688"/>
        <end position="701"/>
    </location>
</feature>
<evidence type="ECO:0000259" key="12">
    <source>
        <dbReference type="PROSITE" id="PS51194"/>
    </source>
</evidence>
<name>A0A0C3BQV8_SERVB</name>
<dbReference type="Gene3D" id="3.40.50.300">
    <property type="entry name" value="P-loop containing nucleotide triphosphate hydrolases"/>
    <property type="match status" value="2"/>
</dbReference>
<feature type="domain" description="Helicase ATP-binding" evidence="11">
    <location>
        <begin position="45"/>
        <end position="249"/>
    </location>
</feature>
<comment type="function">
    <text evidence="1">ATP-binding RNA helicase involved in the biogenesis of 60S ribosomal subunits and is required for the normal formation of 25S and 5.8S rRNAs.</text>
</comment>
<evidence type="ECO:0000256" key="7">
    <source>
        <dbReference type="ARBA" id="ARBA00022884"/>
    </source>
</evidence>
<gene>
    <name evidence="13" type="ORF">M408DRAFT_325874</name>
</gene>
<dbReference type="GO" id="GO:0003723">
    <property type="term" value="F:RNA binding"/>
    <property type="evidence" value="ECO:0007669"/>
    <property type="project" value="UniProtKB-KW"/>
</dbReference>
<keyword evidence="14" id="KW-1185">Reference proteome</keyword>
<dbReference type="GO" id="GO:0003724">
    <property type="term" value="F:RNA helicase activity"/>
    <property type="evidence" value="ECO:0007669"/>
    <property type="project" value="UniProtKB-EC"/>
</dbReference>
<keyword evidence="6" id="KW-0067">ATP-binding</keyword>
<dbReference type="InterPro" id="IPR014001">
    <property type="entry name" value="Helicase_ATP-bd"/>
</dbReference>
<feature type="compositionally biased region" description="Basic and acidic residues" evidence="10">
    <location>
        <begin position="425"/>
        <end position="446"/>
    </location>
</feature>
<evidence type="ECO:0000313" key="13">
    <source>
        <dbReference type="EMBL" id="KIM34479.1"/>
    </source>
</evidence>
<dbReference type="InterPro" id="IPR050079">
    <property type="entry name" value="DEAD_box_RNA_helicase"/>
</dbReference>
<evidence type="ECO:0000256" key="8">
    <source>
        <dbReference type="ARBA" id="ARBA00038041"/>
    </source>
</evidence>
<dbReference type="AlphaFoldDB" id="A0A0C3BQV8"/>
<dbReference type="Pfam" id="PF00270">
    <property type="entry name" value="DEAD"/>
    <property type="match status" value="1"/>
</dbReference>
<dbReference type="EMBL" id="KN824277">
    <property type="protein sequence ID" value="KIM34479.1"/>
    <property type="molecule type" value="Genomic_DNA"/>
</dbReference>
<dbReference type="CDD" id="cd17961">
    <property type="entry name" value="DEADc_DDX56"/>
    <property type="match status" value="1"/>
</dbReference>
<sequence>MAAVKKSKTEEESTFASIAQLDTRVLRALADQAFVKPTLVQAKAIPLALEGKDILCRARTGSGKTVAYCVPVLERILAARKVANNTPEKQATRAVILVPTRELAEQVTGQLKKLGKYCEEVIVANMMGSATNHLNKMLLNDKPDIVVGTPAKVLSSLQSKSLILELLEILVIDEADLILSYGHAQTMNTLLSSTVTSMSEPSSSTALPATKTSANGYLPAIYQSLLMSATLTADVKTLKSLVLRNPAILTLTEEEAEDSENLLSQYVLHLPTETEKFLHIYVILKLKLIKGKAILFVNDVERCYRLKLFLEQFSVRCCVLNRELPINSRYHTIQEFNKGIYDYIIATDESGGKNEEVDSASEQGEVEDESKQEEDADFAETQRKVPTLEDQVQDSTVKTKKRKHDESDEEMEDASGAHPSKKRQKNENNPKGGDKKSAKKAEKEYSTSRGIDFVDVACVVNFDLPLSHRSYVHRVGRTARAGRGGVAISFVVSSTQGEKKPKGHKGGTDAKVDEEKIWRKIERKQNHWTKEIASTPADQRPESRIKIYTLSPSLLSGFRYRMEDALRSVTGKAVKEARIKELKNEILNSGKLKAHFEDNPLDLEYLRHDKPLHPARVQTHMKYIPSYLLPKGVNPNNTTTVIDQDGGQEKFDGAIASGVISAEMESAQMFVPFNKRGQNRGRGRGRGRGGFGSRGRGGGSRHGAKRKNDPLKKFGA</sequence>
<evidence type="ECO:0000256" key="3">
    <source>
        <dbReference type="ARBA" id="ARBA00022741"/>
    </source>
</evidence>
<dbReference type="GO" id="GO:0005829">
    <property type="term" value="C:cytosol"/>
    <property type="evidence" value="ECO:0007669"/>
    <property type="project" value="TreeGrafter"/>
</dbReference>
<accession>A0A0C3BQV8</accession>
<comment type="similarity">
    <text evidence="8">Belongs to the DEAD box helicase family. DDX56/DBP9 subfamily.</text>
</comment>
<dbReference type="InterPro" id="IPR001650">
    <property type="entry name" value="Helicase_C-like"/>
</dbReference>
<dbReference type="PROSITE" id="PS51194">
    <property type="entry name" value="HELICASE_CTER"/>
    <property type="match status" value="1"/>
</dbReference>
<comment type="catalytic activity">
    <reaction evidence="9">
        <text>ATP + H2O = ADP + phosphate + H(+)</text>
        <dbReference type="Rhea" id="RHEA:13065"/>
        <dbReference type="ChEBI" id="CHEBI:15377"/>
        <dbReference type="ChEBI" id="CHEBI:15378"/>
        <dbReference type="ChEBI" id="CHEBI:30616"/>
        <dbReference type="ChEBI" id="CHEBI:43474"/>
        <dbReference type="ChEBI" id="CHEBI:456216"/>
        <dbReference type="EC" id="3.6.4.13"/>
    </reaction>
</comment>
<evidence type="ECO:0000256" key="5">
    <source>
        <dbReference type="ARBA" id="ARBA00022806"/>
    </source>
</evidence>
<feature type="compositionally biased region" description="Acidic residues" evidence="10">
    <location>
        <begin position="364"/>
        <end position="378"/>
    </location>
</feature>
<reference evidence="13 14" key="1">
    <citation type="submission" date="2014-04" db="EMBL/GenBank/DDBJ databases">
        <authorList>
            <consortium name="DOE Joint Genome Institute"/>
            <person name="Kuo A."/>
            <person name="Zuccaro A."/>
            <person name="Kohler A."/>
            <person name="Nagy L.G."/>
            <person name="Floudas D."/>
            <person name="Copeland A."/>
            <person name="Barry K.W."/>
            <person name="Cichocki N."/>
            <person name="Veneault-Fourrey C."/>
            <person name="LaButti K."/>
            <person name="Lindquist E.A."/>
            <person name="Lipzen A."/>
            <person name="Lundell T."/>
            <person name="Morin E."/>
            <person name="Murat C."/>
            <person name="Sun H."/>
            <person name="Tunlid A."/>
            <person name="Henrissat B."/>
            <person name="Grigoriev I.V."/>
            <person name="Hibbett D.S."/>
            <person name="Martin F."/>
            <person name="Nordberg H.P."/>
            <person name="Cantor M.N."/>
            <person name="Hua S.X."/>
        </authorList>
    </citation>
    <scope>NUCLEOTIDE SEQUENCE [LARGE SCALE GENOMIC DNA]</scope>
    <source>
        <strain evidence="13 14">MAFF 305830</strain>
    </source>
</reference>
<evidence type="ECO:0000313" key="14">
    <source>
        <dbReference type="Proteomes" id="UP000054097"/>
    </source>
</evidence>
<keyword evidence="7" id="KW-0694">RNA-binding</keyword>
<dbReference type="GO" id="GO:0005524">
    <property type="term" value="F:ATP binding"/>
    <property type="evidence" value="ECO:0007669"/>
    <property type="project" value="UniProtKB-KW"/>
</dbReference>
<keyword evidence="4" id="KW-0378">Hydrolase</keyword>
<dbReference type="InterPro" id="IPR027417">
    <property type="entry name" value="P-loop_NTPase"/>
</dbReference>
<keyword evidence="3" id="KW-0547">Nucleotide-binding</keyword>
<dbReference type="Pfam" id="PF00271">
    <property type="entry name" value="Helicase_C"/>
    <property type="match status" value="2"/>
</dbReference>
<dbReference type="SMART" id="SM00487">
    <property type="entry name" value="DEXDc"/>
    <property type="match status" value="1"/>
</dbReference>
<evidence type="ECO:0000256" key="2">
    <source>
        <dbReference type="ARBA" id="ARBA00012552"/>
    </source>
</evidence>
<evidence type="ECO:0000256" key="4">
    <source>
        <dbReference type="ARBA" id="ARBA00022801"/>
    </source>
</evidence>
<dbReference type="HOGENOM" id="CLU_003041_17_1_1"/>
<proteinExistence type="inferred from homology"/>
<keyword evidence="5" id="KW-0347">Helicase</keyword>
<feature type="domain" description="Helicase C-terminal" evidence="12">
    <location>
        <begin position="339"/>
        <end position="540"/>
    </location>
</feature>
<dbReference type="PANTHER" id="PTHR47959:SF21">
    <property type="entry name" value="DEAD-BOX HELICASE 56"/>
    <property type="match status" value="1"/>
</dbReference>